<sequence length="152" mass="15454">MTAASARHGITRARDGARMRAAGRLFILLLLCALAGQTHALITCCAPAHTHTAAPAADGHAHTTAQPVAGHAHTGAGTAVPHQVFCFEHLSGAHECAPAAELIPDAALPQPDTVALPAPAVQHVPAPARRPALPATAGGPGRTRTELISLRI</sequence>
<protein>
    <submittedName>
        <fullName evidence="1">Uncharacterized protein</fullName>
    </submittedName>
</protein>
<organism evidence="1 2">
    <name type="scientific">Catenuloplanes indicus</name>
    <dbReference type="NCBI Taxonomy" id="137267"/>
    <lineage>
        <taxon>Bacteria</taxon>
        <taxon>Bacillati</taxon>
        <taxon>Actinomycetota</taxon>
        <taxon>Actinomycetes</taxon>
        <taxon>Micromonosporales</taxon>
        <taxon>Micromonosporaceae</taxon>
        <taxon>Catenuloplanes</taxon>
    </lineage>
</organism>
<dbReference type="EMBL" id="JAUSUZ010000001">
    <property type="protein sequence ID" value="MDQ0366890.1"/>
    <property type="molecule type" value="Genomic_DNA"/>
</dbReference>
<proteinExistence type="predicted"/>
<name>A0AAE3W058_9ACTN</name>
<gene>
    <name evidence="1" type="ORF">J2S42_003559</name>
</gene>
<keyword evidence="2" id="KW-1185">Reference proteome</keyword>
<dbReference type="RefSeq" id="WP_307240547.1">
    <property type="nucleotide sequence ID" value="NZ_JAUSUZ010000001.1"/>
</dbReference>
<reference evidence="1 2" key="1">
    <citation type="submission" date="2023-07" db="EMBL/GenBank/DDBJ databases">
        <title>Sequencing the genomes of 1000 actinobacteria strains.</title>
        <authorList>
            <person name="Klenk H.-P."/>
        </authorList>
    </citation>
    <scope>NUCLEOTIDE SEQUENCE [LARGE SCALE GENOMIC DNA]</scope>
    <source>
        <strain evidence="1 2">DSM 44709</strain>
    </source>
</reference>
<accession>A0AAE3W058</accession>
<dbReference type="AlphaFoldDB" id="A0AAE3W058"/>
<evidence type="ECO:0000313" key="1">
    <source>
        <dbReference type="EMBL" id="MDQ0366890.1"/>
    </source>
</evidence>
<dbReference type="Proteomes" id="UP001240236">
    <property type="component" value="Unassembled WGS sequence"/>
</dbReference>
<comment type="caution">
    <text evidence="1">The sequence shown here is derived from an EMBL/GenBank/DDBJ whole genome shotgun (WGS) entry which is preliminary data.</text>
</comment>
<evidence type="ECO:0000313" key="2">
    <source>
        <dbReference type="Proteomes" id="UP001240236"/>
    </source>
</evidence>